<reference evidence="3" key="1">
    <citation type="submission" date="2017-02" db="EMBL/GenBank/DDBJ databases">
        <authorList>
            <person name="Varghese N."/>
            <person name="Submissions S."/>
        </authorList>
    </citation>
    <scope>NUCLEOTIDE SEQUENCE [LARGE SCALE GENOMIC DNA]</scope>
    <source>
        <strain evidence="3">ATCC 700200</strain>
    </source>
</reference>
<organism evidence="2 3">
    <name type="scientific">Prosthecobacter debontii</name>
    <dbReference type="NCBI Taxonomy" id="48467"/>
    <lineage>
        <taxon>Bacteria</taxon>
        <taxon>Pseudomonadati</taxon>
        <taxon>Verrucomicrobiota</taxon>
        <taxon>Verrucomicrobiia</taxon>
        <taxon>Verrucomicrobiales</taxon>
        <taxon>Verrucomicrobiaceae</taxon>
        <taxon>Prosthecobacter</taxon>
    </lineage>
</organism>
<name>A0A1T4Z067_9BACT</name>
<dbReference type="Proteomes" id="UP000190774">
    <property type="component" value="Unassembled WGS sequence"/>
</dbReference>
<gene>
    <name evidence="2" type="ORF">SAMN02745166_04695</name>
</gene>
<accession>A0A1T4Z067</accession>
<evidence type="ECO:0000313" key="3">
    <source>
        <dbReference type="Proteomes" id="UP000190774"/>
    </source>
</evidence>
<dbReference type="InterPro" id="IPR036514">
    <property type="entry name" value="SGNH_hydro_sf"/>
</dbReference>
<keyword evidence="1" id="KW-0812">Transmembrane</keyword>
<feature type="transmembrane region" description="Helical" evidence="1">
    <location>
        <begin position="24"/>
        <end position="44"/>
    </location>
</feature>
<dbReference type="Gene3D" id="3.40.50.1110">
    <property type="entry name" value="SGNH hydrolase"/>
    <property type="match status" value="1"/>
</dbReference>
<dbReference type="STRING" id="48467.SAMN02745166_04695"/>
<sequence length="466" mass="51653">MFDLTGIVRSFSSRQVTGWSGRRVLIIHAILMAGCGFALLAILRPSAQSIPFWLGCSIVMTALLEGVLAVRLPHGPILSNLRLIAGNCLMFAVMLGAAEIAFRIIGFDFNQTTDSRAEYPPCFRMAEQPLGDVYFQRGGPFTWTGKPLQSLLRLKHGLDNAYAEEAAITLSYDRDGFRNPPDLNDWNIVVAGDSFVESGSLPFDQIFTSQAARLLGKPIRNLGVCETGLLSHSEFLNRFGKSVSTRHAVLSFYDGNDVRDTEHEMEDLRRYQTTGQRPSRESPPQSSLAMAAYQLAKAYWSPSPGQQYQDAWLVAAGKEHPITLRPSPTPLDPEKMTPQQKAALESAIAKWAATAERLGLRPWLLYIPANNRTYHGLIRFSSRTDPSARVWQPGTLPEFVQALCQKHGVSFINTYPTLREAAEKGTLVYNPILDTHLNQEGSRRIGELLASQLSQAPPLASRKPRS</sequence>
<keyword evidence="3" id="KW-1185">Reference proteome</keyword>
<dbReference type="EMBL" id="FUYE01000023">
    <property type="protein sequence ID" value="SKB07439.1"/>
    <property type="molecule type" value="Genomic_DNA"/>
</dbReference>
<keyword evidence="1" id="KW-1133">Transmembrane helix</keyword>
<feature type="transmembrane region" description="Helical" evidence="1">
    <location>
        <begin position="84"/>
        <end position="105"/>
    </location>
</feature>
<dbReference type="AlphaFoldDB" id="A0A1T4Z067"/>
<feature type="transmembrane region" description="Helical" evidence="1">
    <location>
        <begin position="50"/>
        <end position="72"/>
    </location>
</feature>
<protein>
    <submittedName>
        <fullName evidence="2">Uncharacterized protein</fullName>
    </submittedName>
</protein>
<dbReference type="SUPFAM" id="SSF52266">
    <property type="entry name" value="SGNH hydrolase"/>
    <property type="match status" value="1"/>
</dbReference>
<evidence type="ECO:0000313" key="2">
    <source>
        <dbReference type="EMBL" id="SKB07439.1"/>
    </source>
</evidence>
<proteinExistence type="predicted"/>
<dbReference type="GO" id="GO:0016788">
    <property type="term" value="F:hydrolase activity, acting on ester bonds"/>
    <property type="evidence" value="ECO:0007669"/>
    <property type="project" value="UniProtKB-ARBA"/>
</dbReference>
<keyword evidence="1" id="KW-0472">Membrane</keyword>
<evidence type="ECO:0000256" key="1">
    <source>
        <dbReference type="SAM" id="Phobius"/>
    </source>
</evidence>
<dbReference type="RefSeq" id="WP_078815813.1">
    <property type="nucleotide sequence ID" value="NZ_FUYE01000023.1"/>
</dbReference>